<dbReference type="PANTHER" id="PTHR33546">
    <property type="entry name" value="LARGE, MULTIFUNCTIONAL SECRETED PROTEIN-RELATED"/>
    <property type="match status" value="1"/>
</dbReference>
<name>A0ABP7Q4W8_9BACT</name>
<dbReference type="InterPro" id="IPR011041">
    <property type="entry name" value="Quinoprot_gluc/sorb_DH_b-prop"/>
</dbReference>
<dbReference type="Gene3D" id="2.120.10.30">
    <property type="entry name" value="TolB, C-terminal domain"/>
    <property type="match status" value="1"/>
</dbReference>
<keyword evidence="1" id="KW-0732">Signal</keyword>
<evidence type="ECO:0000256" key="1">
    <source>
        <dbReference type="SAM" id="SignalP"/>
    </source>
</evidence>
<feature type="signal peptide" evidence="1">
    <location>
        <begin position="1"/>
        <end position="18"/>
    </location>
</feature>
<feature type="domain" description="Pyrroloquinoline quinone-dependent pyranose dehydrogenase beta-propeller" evidence="2">
    <location>
        <begin position="76"/>
        <end position="260"/>
    </location>
</feature>
<proteinExistence type="predicted"/>
<organism evidence="3 4">
    <name type="scientific">Hymenobacter antarcticus</name>
    <dbReference type="NCBI Taxonomy" id="486270"/>
    <lineage>
        <taxon>Bacteria</taxon>
        <taxon>Pseudomonadati</taxon>
        <taxon>Bacteroidota</taxon>
        <taxon>Cytophagia</taxon>
        <taxon>Cytophagales</taxon>
        <taxon>Hymenobacteraceae</taxon>
        <taxon>Hymenobacter</taxon>
    </lineage>
</organism>
<dbReference type="Pfam" id="PF22807">
    <property type="entry name" value="TrAA12"/>
    <property type="match status" value="2"/>
</dbReference>
<dbReference type="RefSeq" id="WP_345124276.1">
    <property type="nucleotide sequence ID" value="NZ_BAABDI010000014.1"/>
</dbReference>
<accession>A0ABP7Q4W8</accession>
<gene>
    <name evidence="3" type="ORF">GCM10022407_22480</name>
</gene>
<reference evidence="4" key="1">
    <citation type="journal article" date="2019" name="Int. J. Syst. Evol. Microbiol.">
        <title>The Global Catalogue of Microorganisms (GCM) 10K type strain sequencing project: providing services to taxonomists for standard genome sequencing and annotation.</title>
        <authorList>
            <consortium name="The Broad Institute Genomics Platform"/>
            <consortium name="The Broad Institute Genome Sequencing Center for Infectious Disease"/>
            <person name="Wu L."/>
            <person name="Ma J."/>
        </authorList>
    </citation>
    <scope>NUCLEOTIDE SEQUENCE [LARGE SCALE GENOMIC DNA]</scope>
    <source>
        <strain evidence="4">JCM 17217</strain>
    </source>
</reference>
<keyword evidence="4" id="KW-1185">Reference proteome</keyword>
<comment type="caution">
    <text evidence="3">The sequence shown here is derived from an EMBL/GenBank/DDBJ whole genome shotgun (WGS) entry which is preliminary data.</text>
</comment>
<dbReference type="Proteomes" id="UP001501556">
    <property type="component" value="Unassembled WGS sequence"/>
</dbReference>
<protein>
    <submittedName>
        <fullName evidence="3">Sorbosone dehydrogenase family protein</fullName>
    </submittedName>
</protein>
<dbReference type="PANTHER" id="PTHR33546:SF1">
    <property type="entry name" value="LARGE, MULTIFUNCTIONAL SECRETED PROTEIN"/>
    <property type="match status" value="1"/>
</dbReference>
<evidence type="ECO:0000313" key="3">
    <source>
        <dbReference type="EMBL" id="GAA3976615.1"/>
    </source>
</evidence>
<dbReference type="EMBL" id="BAABDI010000014">
    <property type="protein sequence ID" value="GAA3976615.1"/>
    <property type="molecule type" value="Genomic_DNA"/>
</dbReference>
<feature type="domain" description="Pyrroloquinoline quinone-dependent pyranose dehydrogenase beta-propeller" evidence="2">
    <location>
        <begin position="304"/>
        <end position="416"/>
    </location>
</feature>
<evidence type="ECO:0000259" key="2">
    <source>
        <dbReference type="Pfam" id="PF22807"/>
    </source>
</evidence>
<feature type="chain" id="PRO_5045235266" evidence="1">
    <location>
        <begin position="19"/>
        <end position="421"/>
    </location>
</feature>
<dbReference type="SUPFAM" id="SSF50952">
    <property type="entry name" value="Soluble quinoprotein glucose dehydrogenase"/>
    <property type="match status" value="1"/>
</dbReference>
<dbReference type="InterPro" id="IPR054539">
    <property type="entry name" value="Beta-prop_PDH"/>
</dbReference>
<dbReference type="InterPro" id="IPR011042">
    <property type="entry name" value="6-blade_b-propeller_TolB-like"/>
</dbReference>
<sequence>MRCYLLATALLLSLAACNKNNDPEVDPATQDFPTEVLQPVTTTVRLVDLPAPFASTSATNFPQVLAARPANARLRVPQGYAVNIFAEAPNARWMTVAPNGDIFLAQPSLNQITVLRDANRDGRVDETFVWDAGGVLFLPHGMAFDGNFLYVGNTNSIIRYAYSSGQTRASGAATQLAVLPGGGNHVTRTLLIHNNKIYAAVGSAKNVGIEDDVERASVQQYNLDGTGRVTYASGLRNPVGLALNPQSNAIWTVVNERDGLGDELVPDYATALVPNAFYGYPYAYLAPGNRDPRITATSPLTATTRTPDILFKSHSAPLGLAFYTGTAFPADARGDAYVAFHGSWNRSAGTGYKVVRLKMNAQGQPEGGYEDFITGWHLNADQPGTPQVFGRPVSIVTASDGSLLVSDAVAGIIWRVRYRGN</sequence>
<dbReference type="PROSITE" id="PS51257">
    <property type="entry name" value="PROKAR_LIPOPROTEIN"/>
    <property type="match status" value="1"/>
</dbReference>
<evidence type="ECO:0000313" key="4">
    <source>
        <dbReference type="Proteomes" id="UP001501556"/>
    </source>
</evidence>